<dbReference type="InterPro" id="IPR000330">
    <property type="entry name" value="SNF2_N"/>
</dbReference>
<dbReference type="Gene3D" id="3.40.50.300">
    <property type="entry name" value="P-loop containing nucleotide triphosphate hydrolases"/>
    <property type="match status" value="1"/>
</dbReference>
<organism evidence="2">
    <name type="scientific">Myoviridae sp. ctOv05</name>
    <dbReference type="NCBI Taxonomy" id="2825094"/>
    <lineage>
        <taxon>Viruses</taxon>
        <taxon>Duplodnaviria</taxon>
        <taxon>Heunggongvirae</taxon>
        <taxon>Uroviricota</taxon>
        <taxon>Caudoviricetes</taxon>
    </lineage>
</organism>
<dbReference type="InterPro" id="IPR014001">
    <property type="entry name" value="Helicase_ATP-bd"/>
</dbReference>
<dbReference type="InterPro" id="IPR027417">
    <property type="entry name" value="P-loop_NTPase"/>
</dbReference>
<evidence type="ECO:0000259" key="1">
    <source>
        <dbReference type="PROSITE" id="PS51192"/>
    </source>
</evidence>
<protein>
    <submittedName>
        <fullName evidence="2">Chromatin remodeling complex ATPase</fullName>
    </submittedName>
</protein>
<accession>A0A8S5P524</accession>
<dbReference type="PANTHER" id="PTHR45629:SF7">
    <property type="entry name" value="DNA EXCISION REPAIR PROTEIN ERCC-6-RELATED"/>
    <property type="match status" value="1"/>
</dbReference>
<dbReference type="InterPro" id="IPR038718">
    <property type="entry name" value="SNF2-like_sf"/>
</dbReference>
<dbReference type="InterPro" id="IPR050496">
    <property type="entry name" value="SNF2_RAD54_helicase_repair"/>
</dbReference>
<dbReference type="Pfam" id="PF00176">
    <property type="entry name" value="SNF2-rel_dom"/>
    <property type="match status" value="1"/>
</dbReference>
<feature type="domain" description="Helicase ATP-binding" evidence="1">
    <location>
        <begin position="26"/>
        <end position="192"/>
    </location>
</feature>
<dbReference type="EMBL" id="BK015329">
    <property type="protein sequence ID" value="DAE01736.1"/>
    <property type="molecule type" value="Genomic_DNA"/>
</dbReference>
<dbReference type="SUPFAM" id="SSF52540">
    <property type="entry name" value="P-loop containing nucleoside triphosphate hydrolases"/>
    <property type="match status" value="2"/>
</dbReference>
<dbReference type="GO" id="GO:0005524">
    <property type="term" value="F:ATP binding"/>
    <property type="evidence" value="ECO:0007669"/>
    <property type="project" value="InterPro"/>
</dbReference>
<dbReference type="Gene3D" id="3.40.50.10810">
    <property type="entry name" value="Tandem AAA-ATPase domain"/>
    <property type="match status" value="1"/>
</dbReference>
<dbReference type="PANTHER" id="PTHR45629">
    <property type="entry name" value="SNF2/RAD54 FAMILY MEMBER"/>
    <property type="match status" value="1"/>
</dbReference>
<name>A0A8S5P524_9CAUD</name>
<reference evidence="2" key="1">
    <citation type="journal article" date="2021" name="Proc. Natl. Acad. Sci. U.S.A.">
        <title>A Catalog of Tens of Thousands of Viruses from Human Metagenomes Reveals Hidden Associations with Chronic Diseases.</title>
        <authorList>
            <person name="Tisza M.J."/>
            <person name="Buck C.B."/>
        </authorList>
    </citation>
    <scope>NUCLEOTIDE SEQUENCE</scope>
    <source>
        <strain evidence="2">CtOv05</strain>
    </source>
</reference>
<evidence type="ECO:0000313" key="2">
    <source>
        <dbReference type="EMBL" id="DAE01736.1"/>
    </source>
</evidence>
<dbReference type="CDD" id="cd18013">
    <property type="entry name" value="DEXQc_bact_SNF2"/>
    <property type="match status" value="1"/>
</dbReference>
<sequence length="467" mass="53288">MCWMMQGRLEESLMKYNPHEYQEYAIRYIETHPISAVFLDMGLGKTSITLTALYDLLFDFFKIHKVIVIAPLRVARDTWSAEIMKWEHLRGLRYSVAVGTEAERLAALRRKADIYIINRENVQWLVEESGIPFDFDMVVIDELSSFKNHQSKRFKALMKKRPGVERIVGLTGTPSSNGLMDLWAEFKLLDMGERLGRFIGQYRTRYFLPDKRNGQVVFSYKPLPGAEESIYQAISDITISMKASDHLQMPELIQSRYTVYLSEKEMQRYVDMKQELVLELPDGEITAANAASLSGKLSQMANGAVYADNQTVISIHDRKLDALEDMIESMGGKPLLVAYWFQHDLERITERLYKLKIPFSRLDTAKSIQRWNAGELPVALIHPASAGHGLNLQSGGSTIVWFGLTWSLELYQQTNARLWRQGQRAETVVVQHILTEGTIDGRIMKALSEKDSTQAALIDAVKADLKI</sequence>
<dbReference type="PROSITE" id="PS51192">
    <property type="entry name" value="HELICASE_ATP_BIND_1"/>
    <property type="match status" value="1"/>
</dbReference>
<proteinExistence type="predicted"/>
<dbReference type="SMART" id="SM00487">
    <property type="entry name" value="DEXDc"/>
    <property type="match status" value="1"/>
</dbReference>